<proteinExistence type="predicted"/>
<evidence type="ECO:0000313" key="3">
    <source>
        <dbReference type="WBParaSite" id="Gr19_v10_g12424.t1"/>
    </source>
</evidence>
<dbReference type="Proteomes" id="UP000887572">
    <property type="component" value="Unplaced"/>
</dbReference>
<accession>A0A914H1Q2</accession>
<evidence type="ECO:0000256" key="1">
    <source>
        <dbReference type="SAM" id="SignalP"/>
    </source>
</evidence>
<keyword evidence="1" id="KW-0732">Signal</keyword>
<sequence>MPFRRQTTAHPIVLIVSAVFVFWRFVSANHQCTRNCSNAFRLSLSSILDKGSHHQNAPVVLSPLHSLILNSLNNFVVQRRTEWICNSIDKFKQCIENCEENRLKLVELANVGHWEIVCRTLFVHPKTFAEFISCQRKHLAEVGQRCRPPIPTVDDGRNSLGHFCSQMNAYAKCYRRTAQKCTKNASMVSHRLSEAIGHSFARIQQIARGHLHIPEQCHRSVDILATSTGGSDEDGDASPLTDGANEHDYWLWLDGGGNGEEAASNVRFLQARNRGGEWREGTERMCRTLRERKGAKEMPLNWRN</sequence>
<feature type="chain" id="PRO_5036768617" evidence="1">
    <location>
        <begin position="29"/>
        <end position="304"/>
    </location>
</feature>
<name>A0A914H1Q2_GLORO</name>
<evidence type="ECO:0000313" key="2">
    <source>
        <dbReference type="Proteomes" id="UP000887572"/>
    </source>
</evidence>
<dbReference type="WBParaSite" id="Gr19_v10_g12424.t1">
    <property type="protein sequence ID" value="Gr19_v10_g12424.t1"/>
    <property type="gene ID" value="Gr19_v10_g12424"/>
</dbReference>
<organism evidence="2 3">
    <name type="scientific">Globodera rostochiensis</name>
    <name type="common">Golden nematode worm</name>
    <name type="synonym">Heterodera rostochiensis</name>
    <dbReference type="NCBI Taxonomy" id="31243"/>
    <lineage>
        <taxon>Eukaryota</taxon>
        <taxon>Metazoa</taxon>
        <taxon>Ecdysozoa</taxon>
        <taxon>Nematoda</taxon>
        <taxon>Chromadorea</taxon>
        <taxon>Rhabditida</taxon>
        <taxon>Tylenchina</taxon>
        <taxon>Tylenchomorpha</taxon>
        <taxon>Tylenchoidea</taxon>
        <taxon>Heteroderidae</taxon>
        <taxon>Heteroderinae</taxon>
        <taxon>Globodera</taxon>
    </lineage>
</organism>
<protein>
    <submittedName>
        <fullName evidence="3">Uncharacterized protein</fullName>
    </submittedName>
</protein>
<reference evidence="3" key="1">
    <citation type="submission" date="2022-11" db="UniProtKB">
        <authorList>
            <consortium name="WormBaseParasite"/>
        </authorList>
    </citation>
    <scope>IDENTIFICATION</scope>
</reference>
<dbReference type="AlphaFoldDB" id="A0A914H1Q2"/>
<feature type="signal peptide" evidence="1">
    <location>
        <begin position="1"/>
        <end position="28"/>
    </location>
</feature>
<keyword evidence="2" id="KW-1185">Reference proteome</keyword>